<accession>A0AC61MY98</accession>
<dbReference type="EMBL" id="CP068393">
    <property type="protein sequence ID" value="QUC68060.1"/>
    <property type="molecule type" value="Genomic_DNA"/>
</dbReference>
<gene>
    <name evidence="1" type="ORF">JYE49_05015</name>
</gene>
<protein>
    <submittedName>
        <fullName evidence="1">Zinc-ribbon domain containing protein</fullName>
    </submittedName>
</protein>
<evidence type="ECO:0000313" key="2">
    <source>
        <dbReference type="Proteomes" id="UP000682782"/>
    </source>
</evidence>
<proteinExistence type="predicted"/>
<dbReference type="Proteomes" id="UP000682782">
    <property type="component" value="Chromosome"/>
</dbReference>
<reference evidence="1" key="1">
    <citation type="submission" date="2021-01" db="EMBL/GenBank/DDBJ databases">
        <title>Complete genome sequence of Clostridiales bacterium R-7.</title>
        <authorList>
            <person name="Mahoney-Kurpe S.C."/>
            <person name="Palevich N."/>
            <person name="Koike S."/>
            <person name="Moon C.D."/>
            <person name="Attwood G.T."/>
        </authorList>
    </citation>
    <scope>NUCLEOTIDE SEQUENCE</scope>
    <source>
        <strain evidence="1">R-7</strain>
    </source>
</reference>
<evidence type="ECO:0000313" key="1">
    <source>
        <dbReference type="EMBL" id="QUC68060.1"/>
    </source>
</evidence>
<name>A0AC61MY98_9FIRM</name>
<organism evidence="1 2">
    <name type="scientific">Aristaeella hokkaidonensis</name>
    <dbReference type="NCBI Taxonomy" id="3046382"/>
    <lineage>
        <taxon>Bacteria</taxon>
        <taxon>Bacillati</taxon>
        <taxon>Bacillota</taxon>
        <taxon>Clostridia</taxon>
        <taxon>Eubacteriales</taxon>
        <taxon>Aristaeellaceae</taxon>
        <taxon>Aristaeella</taxon>
    </lineage>
</organism>
<sequence>MYEDKTLTCRDCGNEFVFSASEQEFFAQKGFQNEPTRCPACRAARRAQNGNGGAPRQMFTVICDGCGCETQVPFQPRGDRPVYCRDCFEAQRQNRF</sequence>
<keyword evidence="2" id="KW-1185">Reference proteome</keyword>